<keyword evidence="7" id="KW-0406">Ion transport</keyword>
<dbReference type="InterPro" id="IPR012910">
    <property type="entry name" value="Plug_dom"/>
</dbReference>
<dbReference type="InterPro" id="IPR039426">
    <property type="entry name" value="TonB-dep_rcpt-like"/>
</dbReference>
<keyword evidence="6" id="KW-0408">Iron</keyword>
<evidence type="ECO:0000256" key="10">
    <source>
        <dbReference type="ARBA" id="ARBA00023237"/>
    </source>
</evidence>
<keyword evidence="2 11" id="KW-0813">Transport</keyword>
<feature type="domain" description="TonB-dependent receptor plug" evidence="15">
    <location>
        <begin position="38"/>
        <end position="145"/>
    </location>
</feature>
<dbReference type="PROSITE" id="PS52016">
    <property type="entry name" value="TONB_DEPENDENT_REC_3"/>
    <property type="match status" value="1"/>
</dbReference>
<keyword evidence="9 11" id="KW-0472">Membrane</keyword>
<dbReference type="Gene3D" id="2.40.170.20">
    <property type="entry name" value="TonB-dependent receptor, beta-barrel domain"/>
    <property type="match status" value="2"/>
</dbReference>
<evidence type="ECO:0000256" key="6">
    <source>
        <dbReference type="ARBA" id="ARBA00023004"/>
    </source>
</evidence>
<keyword evidence="10 11" id="KW-0998">Cell outer membrane</keyword>
<evidence type="ECO:0000256" key="11">
    <source>
        <dbReference type="PROSITE-ProRule" id="PRU01360"/>
    </source>
</evidence>
<proteinExistence type="inferred from homology"/>
<protein>
    <submittedName>
        <fullName evidence="16">TonB-dependent receptor</fullName>
    </submittedName>
</protein>
<evidence type="ECO:0000256" key="4">
    <source>
        <dbReference type="ARBA" id="ARBA00022496"/>
    </source>
</evidence>
<reference evidence="16 17" key="1">
    <citation type="submission" date="2024-06" db="EMBL/GenBank/DDBJ databases">
        <title>Novosphingobium rhizovicinus M1R2S20.</title>
        <authorList>
            <person name="Sun J.-Q."/>
        </authorList>
    </citation>
    <scope>NUCLEOTIDE SEQUENCE [LARGE SCALE GENOMIC DNA]</scope>
    <source>
        <strain evidence="16 17">M1R2S20</strain>
    </source>
</reference>
<accession>A0ABV3RDS1</accession>
<dbReference type="InterPro" id="IPR000531">
    <property type="entry name" value="Beta-barrel_TonB"/>
</dbReference>
<comment type="subcellular location">
    <subcellularLocation>
        <location evidence="1 11">Cell outer membrane</location>
        <topology evidence="1 11">Multi-pass membrane protein</topology>
    </subcellularLocation>
</comment>
<dbReference type="EMBL" id="JBFNXR010000051">
    <property type="protein sequence ID" value="MEW9856238.1"/>
    <property type="molecule type" value="Genomic_DNA"/>
</dbReference>
<name>A0ABV3RDS1_9SPHN</name>
<keyword evidence="17" id="KW-1185">Reference proteome</keyword>
<dbReference type="PROSITE" id="PS00430">
    <property type="entry name" value="TONB_DEPENDENT_REC_1"/>
    <property type="match status" value="1"/>
</dbReference>
<evidence type="ECO:0000256" key="1">
    <source>
        <dbReference type="ARBA" id="ARBA00004571"/>
    </source>
</evidence>
<organism evidence="16 17">
    <name type="scientific">Novosphingobium rhizovicinum</name>
    <dbReference type="NCBI Taxonomy" id="3228928"/>
    <lineage>
        <taxon>Bacteria</taxon>
        <taxon>Pseudomonadati</taxon>
        <taxon>Pseudomonadota</taxon>
        <taxon>Alphaproteobacteria</taxon>
        <taxon>Sphingomonadales</taxon>
        <taxon>Sphingomonadaceae</taxon>
        <taxon>Novosphingobium</taxon>
    </lineage>
</organism>
<evidence type="ECO:0000313" key="17">
    <source>
        <dbReference type="Proteomes" id="UP001556118"/>
    </source>
</evidence>
<dbReference type="Pfam" id="PF00593">
    <property type="entry name" value="TonB_dep_Rec_b-barrel"/>
    <property type="match status" value="1"/>
</dbReference>
<gene>
    <name evidence="16" type="ORF">ABUH87_13940</name>
</gene>
<dbReference type="Pfam" id="PF07715">
    <property type="entry name" value="Plug"/>
    <property type="match status" value="1"/>
</dbReference>
<feature type="short sequence motif" description="TonB box" evidence="12">
    <location>
        <begin position="26"/>
        <end position="32"/>
    </location>
</feature>
<evidence type="ECO:0000256" key="7">
    <source>
        <dbReference type="ARBA" id="ARBA00023065"/>
    </source>
</evidence>
<evidence type="ECO:0000256" key="3">
    <source>
        <dbReference type="ARBA" id="ARBA00022452"/>
    </source>
</evidence>
<dbReference type="PANTHER" id="PTHR32552">
    <property type="entry name" value="FERRICHROME IRON RECEPTOR-RELATED"/>
    <property type="match status" value="1"/>
</dbReference>
<dbReference type="RefSeq" id="WP_367774605.1">
    <property type="nucleotide sequence ID" value="NZ_JBFNXR010000051.1"/>
</dbReference>
<evidence type="ECO:0000313" key="16">
    <source>
        <dbReference type="EMBL" id="MEW9856238.1"/>
    </source>
</evidence>
<dbReference type="Proteomes" id="UP001556118">
    <property type="component" value="Unassembled WGS sequence"/>
</dbReference>
<dbReference type="InterPro" id="IPR036942">
    <property type="entry name" value="Beta-barrel_TonB_sf"/>
</dbReference>
<keyword evidence="16" id="KW-0675">Receptor</keyword>
<sequence>MMTSSLAATPALAQEATQGTVPDADTIVVSATRRATDIMDTPINITALGSEQLESERLDDIKDLGAFTPGVTVTDTGPRGAANIVMRGLSADGANPTGANYDSAVGTYLGEVPLYLDFKLIDMNRVEVLLGPQGTLYGLGTLAGAIRYIPNRPDPTRFSAEVHGRVYDVAHSSGVGYVADAAINVPLVRDILAFRTSTGYYDDPGFIDYPFIVREPGVSLPQPGPESNPLGSEAEQEANFAPRKDLNYEETITTRNQLGLTVPSFSAYLTYAFQQTKTGGDQANTFGVLGEGRYENASRFAEPAERKSHLISLEMQAELGDIMQAVWTSAWTKTKTHAVSDVSDLLLDLDYDYELFPAFAGFTTGDTTRKQFNQEIRLVSTHDGPFNWVVGGFYNLMKYRSDGVERLPGFPEFAASPIGSDIYGGFYDGLVRPDGAEYVSFTDSETEEVAVFGELTFHATEAWQVTAGGRYFTYDTSITGGADTPMTPSGRRRMPYPSLTIDPSRVRSGEASDDGFVWKFNTSYNFSSDLMAYATYSKGYRIGGVNRVVPCIDVDAGTPGIQLPSGQNLCALPNELSYGPDKVKNLEVGVRASLFGGRLNTSLAAFQLWWDGIQLSSSTINGNIGITANGGKAKSKGIDFTFSARVTPEFLVRGNYSYLDAKLTEDVPDLLNPRTGSGTVFAGDRLPGSAKNSGALAAIYTIPMQEGDLALNWTATYTGGILTTPGARGGGERLPSYVMHRASVTYSVDQWELSIFANNIFDKYAITGVGQDLTRNRIINDGVIGRYYTRGVATPRVIGVEGRVKF</sequence>
<keyword evidence="3 11" id="KW-1134">Transmembrane beta strand</keyword>
<evidence type="ECO:0000256" key="5">
    <source>
        <dbReference type="ARBA" id="ARBA00022692"/>
    </source>
</evidence>
<evidence type="ECO:0000256" key="2">
    <source>
        <dbReference type="ARBA" id="ARBA00022448"/>
    </source>
</evidence>
<dbReference type="SUPFAM" id="SSF56935">
    <property type="entry name" value="Porins"/>
    <property type="match status" value="1"/>
</dbReference>
<feature type="domain" description="TonB-dependent receptor-like beta-barrel" evidence="14">
    <location>
        <begin position="331"/>
        <end position="760"/>
    </location>
</feature>
<keyword evidence="5 11" id="KW-0812">Transmembrane</keyword>
<comment type="caution">
    <text evidence="16">The sequence shown here is derived from an EMBL/GenBank/DDBJ whole genome shotgun (WGS) entry which is preliminary data.</text>
</comment>
<evidence type="ECO:0000259" key="14">
    <source>
        <dbReference type="Pfam" id="PF00593"/>
    </source>
</evidence>
<dbReference type="InterPro" id="IPR010916">
    <property type="entry name" value="TonB_box_CS"/>
</dbReference>
<evidence type="ECO:0000256" key="8">
    <source>
        <dbReference type="ARBA" id="ARBA00023077"/>
    </source>
</evidence>
<keyword evidence="4" id="KW-0410">Iron transport</keyword>
<evidence type="ECO:0000256" key="13">
    <source>
        <dbReference type="RuleBase" id="RU003357"/>
    </source>
</evidence>
<evidence type="ECO:0000259" key="15">
    <source>
        <dbReference type="Pfam" id="PF07715"/>
    </source>
</evidence>
<evidence type="ECO:0000256" key="12">
    <source>
        <dbReference type="PROSITE-ProRule" id="PRU10143"/>
    </source>
</evidence>
<dbReference type="PANTHER" id="PTHR32552:SF81">
    <property type="entry name" value="TONB-DEPENDENT OUTER MEMBRANE RECEPTOR"/>
    <property type="match status" value="1"/>
</dbReference>
<evidence type="ECO:0000256" key="9">
    <source>
        <dbReference type="ARBA" id="ARBA00023136"/>
    </source>
</evidence>
<comment type="similarity">
    <text evidence="11 13">Belongs to the TonB-dependent receptor family.</text>
</comment>
<keyword evidence="8 12" id="KW-0798">TonB box</keyword>